<feature type="compositionally biased region" description="Basic residues" evidence="7">
    <location>
        <begin position="681"/>
        <end position="692"/>
    </location>
</feature>
<dbReference type="eggNOG" id="KOG2229">
    <property type="taxonomic scope" value="Eukaryota"/>
</dbReference>
<keyword evidence="11" id="KW-1185">Reference proteome</keyword>
<comment type="similarity">
    <text evidence="1 6">Belongs to the SDA1 family.</text>
</comment>
<dbReference type="GeneID" id="17043804"/>
<gene>
    <name evidence="10" type="ORF">COCSUDRAFT_12966</name>
</gene>
<dbReference type="InterPro" id="IPR007949">
    <property type="entry name" value="SDA1_MD"/>
</dbReference>
<evidence type="ECO:0000256" key="5">
    <source>
        <dbReference type="ARBA" id="ARBA00023242"/>
    </source>
</evidence>
<dbReference type="InterPro" id="IPR016024">
    <property type="entry name" value="ARM-type_fold"/>
</dbReference>
<reference evidence="10 11" key="1">
    <citation type="journal article" date="2012" name="Genome Biol.">
        <title>The genome of the polar eukaryotic microalga coccomyxa subellipsoidea reveals traits of cold adaptation.</title>
        <authorList>
            <person name="Blanc G."/>
            <person name="Agarkova I."/>
            <person name="Grimwood J."/>
            <person name="Kuo A."/>
            <person name="Brueggeman A."/>
            <person name="Dunigan D."/>
            <person name="Gurnon J."/>
            <person name="Ladunga I."/>
            <person name="Lindquist E."/>
            <person name="Lucas S."/>
            <person name="Pangilinan J."/>
            <person name="Proschold T."/>
            <person name="Salamov A."/>
            <person name="Schmutz J."/>
            <person name="Weeks D."/>
            <person name="Yamada T."/>
            <person name="Claverie J.M."/>
            <person name="Grigoriev I."/>
            <person name="Van Etten J."/>
            <person name="Lomsadze A."/>
            <person name="Borodovsky M."/>
        </authorList>
    </citation>
    <scope>NUCLEOTIDE SEQUENCE [LARGE SCALE GENOMIC DNA]</scope>
    <source>
        <strain evidence="10 11">C-169</strain>
    </source>
</reference>
<feature type="region of interest" description="Disordered" evidence="7">
    <location>
        <begin position="456"/>
        <end position="545"/>
    </location>
</feature>
<organism evidence="10 11">
    <name type="scientific">Coccomyxa subellipsoidea (strain C-169)</name>
    <name type="common">Green microalga</name>
    <dbReference type="NCBI Taxonomy" id="574566"/>
    <lineage>
        <taxon>Eukaryota</taxon>
        <taxon>Viridiplantae</taxon>
        <taxon>Chlorophyta</taxon>
        <taxon>core chlorophytes</taxon>
        <taxon>Trebouxiophyceae</taxon>
        <taxon>Trebouxiophyceae incertae sedis</taxon>
        <taxon>Coccomyxaceae</taxon>
        <taxon>Coccomyxa</taxon>
        <taxon>Coccomyxa subellipsoidea</taxon>
    </lineage>
</organism>
<dbReference type="RefSeq" id="XP_005650344.1">
    <property type="nucleotide sequence ID" value="XM_005650287.1"/>
</dbReference>
<accession>I0Z581</accession>
<evidence type="ECO:0000256" key="7">
    <source>
        <dbReference type="SAM" id="MobiDB-lite"/>
    </source>
</evidence>
<evidence type="ECO:0000259" key="9">
    <source>
        <dbReference type="Pfam" id="PF08158"/>
    </source>
</evidence>
<dbReference type="GO" id="GO:0015031">
    <property type="term" value="P:protein transport"/>
    <property type="evidence" value="ECO:0007669"/>
    <property type="project" value="UniProtKB-KW"/>
</dbReference>
<feature type="region of interest" description="Disordered" evidence="7">
    <location>
        <begin position="567"/>
        <end position="692"/>
    </location>
</feature>
<feature type="compositionally biased region" description="Basic and acidic residues" evidence="7">
    <location>
        <begin position="616"/>
        <end position="632"/>
    </location>
</feature>
<evidence type="ECO:0000313" key="11">
    <source>
        <dbReference type="Proteomes" id="UP000007264"/>
    </source>
</evidence>
<protein>
    <recommendedName>
        <fullName evidence="6">Protein SDA1</fullName>
    </recommendedName>
</protein>
<comment type="function">
    <text evidence="6">Required for 60S pre-ribosomal subunits export to the cytoplasm.</text>
</comment>
<dbReference type="PANTHER" id="PTHR12730:SF0">
    <property type="entry name" value="PROTEIN SDA1 HOMOLOG"/>
    <property type="match status" value="1"/>
</dbReference>
<dbReference type="SUPFAM" id="SSF48371">
    <property type="entry name" value="ARM repeat"/>
    <property type="match status" value="1"/>
</dbReference>
<keyword evidence="2 6" id="KW-0813">Transport</keyword>
<dbReference type="KEGG" id="csl:COCSUDRAFT_12966"/>
<feature type="domain" description="SDA1 N-terminal" evidence="9">
    <location>
        <begin position="52"/>
        <end position="414"/>
    </location>
</feature>
<keyword evidence="3 6" id="KW-0690">Ribosome biogenesis</keyword>
<comment type="caution">
    <text evidence="10">The sequence shown here is derived from an EMBL/GenBank/DDBJ whole genome shotgun (WGS) entry which is preliminary data.</text>
</comment>
<dbReference type="PANTHER" id="PTHR12730">
    <property type="entry name" value="HSDA/SDA1-RELATED"/>
    <property type="match status" value="1"/>
</dbReference>
<proteinExistence type="inferred from homology"/>
<evidence type="ECO:0000256" key="3">
    <source>
        <dbReference type="ARBA" id="ARBA00022517"/>
    </source>
</evidence>
<keyword evidence="4 6" id="KW-0653">Protein transport</keyword>
<dbReference type="InterPro" id="IPR012977">
    <property type="entry name" value="SDA1_N"/>
</dbReference>
<feature type="compositionally biased region" description="Acidic residues" evidence="7">
    <location>
        <begin position="584"/>
        <end position="593"/>
    </location>
</feature>
<dbReference type="OrthoDB" id="2196187at2759"/>
<feature type="compositionally biased region" description="Acidic residues" evidence="7">
    <location>
        <begin position="494"/>
        <end position="505"/>
    </location>
</feature>
<evidence type="ECO:0000256" key="1">
    <source>
        <dbReference type="ARBA" id="ARBA00005783"/>
    </source>
</evidence>
<dbReference type="InterPro" id="IPR027312">
    <property type="entry name" value="Sda1"/>
</dbReference>
<evidence type="ECO:0000313" key="10">
    <source>
        <dbReference type="EMBL" id="EIE25800.1"/>
    </source>
</evidence>
<keyword evidence="5 6" id="KW-0539">Nucleus</keyword>
<sequence>MLLLCLQANIKRDPDGYADEFKLQFRHYKASLDIFNLKPSKESREFADLVHFVAQVSQCYPKDTQGFTAEIIQLLETHYAVLDPALRRGLVKALILLRNKGQLTATDLHPLFFRLFRCQDKDLRQMLFRHIIADIKSANQKQRNERLNRSLQNFLYSCLANEGEAAAKPALAVLTELWRRQVWRDARTANVIASAALHESPRILLAAVKFFLGQDEVSEDGEDDIDAEGVKAVNPSKAEGTPSSKKKKMARLKRVMATVKKQERREKVDSTQGFAAIQLLHDPQTFAEKLFARLQKGSGEKFETRMAIMALVSRVIGVHQLLLLNFYPFMQRYLQPHQRDVPQLLATLVQACHDLVPPDVLAPVLRQLVDSFVHDRARPEVMTLGLKTVRELCTRTPLVMTPDLLQDLVLYKKFRNKEVAAAARGLIGLFRELNPSMLEKKDRGRGADLEAAPLSYGASRVQSRVEGAQLLQRGDEEEERSEGEESGSEKEDLGFEDEDAAEALDDGAAAAAAASDEEGAEEGGSELDLDDEGAEEGDPLEYGRILTEEDFERIRELRHRKMVEGVMRKHGLKSASKRERLLAEAEDEADEAMAEQARHLRVDPNALTSKQKSRKDKAERMASVLEGREGREFGASASRRKQKTGGSSNKQKLKKKSLPDSARAQVMKRRLEGGRNGGGKKGFKGRASRARR</sequence>
<dbReference type="GO" id="GO:0005730">
    <property type="term" value="C:nucleolus"/>
    <property type="evidence" value="ECO:0007669"/>
    <property type="project" value="UniProtKB-SubCell"/>
</dbReference>
<feature type="compositionally biased region" description="Acidic residues" evidence="7">
    <location>
        <begin position="475"/>
        <end position="486"/>
    </location>
</feature>
<dbReference type="STRING" id="574566.I0Z581"/>
<feature type="compositionally biased region" description="Acidic residues" evidence="7">
    <location>
        <begin position="515"/>
        <end position="539"/>
    </location>
</feature>
<dbReference type="GO" id="GO:0000055">
    <property type="term" value="P:ribosomal large subunit export from nucleus"/>
    <property type="evidence" value="ECO:0007669"/>
    <property type="project" value="UniProtKB-UniRule"/>
</dbReference>
<feature type="domain" description="SDA1 middle" evidence="8">
    <location>
        <begin position="475"/>
        <end position="627"/>
    </location>
</feature>
<evidence type="ECO:0000256" key="6">
    <source>
        <dbReference type="RuleBase" id="RU365057"/>
    </source>
</evidence>
<name>I0Z581_COCSC</name>
<dbReference type="AlphaFoldDB" id="I0Z581"/>
<evidence type="ECO:0000259" key="8">
    <source>
        <dbReference type="Pfam" id="PF05285"/>
    </source>
</evidence>
<comment type="subcellular location">
    <subcellularLocation>
        <location evidence="6">Nucleus</location>
        <location evidence="6">Nucleolus</location>
    </subcellularLocation>
</comment>
<dbReference type="GO" id="GO:0042273">
    <property type="term" value="P:ribosomal large subunit biogenesis"/>
    <property type="evidence" value="ECO:0007669"/>
    <property type="project" value="UniProtKB-UniRule"/>
</dbReference>
<dbReference type="EMBL" id="AGSI01000003">
    <property type="protein sequence ID" value="EIE25800.1"/>
    <property type="molecule type" value="Genomic_DNA"/>
</dbReference>
<evidence type="ECO:0000256" key="4">
    <source>
        <dbReference type="ARBA" id="ARBA00022927"/>
    </source>
</evidence>
<dbReference type="Pfam" id="PF08158">
    <property type="entry name" value="SDA1_HEAT"/>
    <property type="match status" value="1"/>
</dbReference>
<dbReference type="Proteomes" id="UP000007264">
    <property type="component" value="Unassembled WGS sequence"/>
</dbReference>
<evidence type="ECO:0000256" key="2">
    <source>
        <dbReference type="ARBA" id="ARBA00022448"/>
    </source>
</evidence>
<dbReference type="Pfam" id="PF05285">
    <property type="entry name" value="SDA1_dom"/>
    <property type="match status" value="1"/>
</dbReference>